<protein>
    <submittedName>
        <fullName evidence="1">Uncharacterized protein</fullName>
    </submittedName>
</protein>
<keyword evidence="2" id="KW-1185">Reference proteome</keyword>
<sequence>MSKMNLNTDVQSAETFPIKLEDLSKGVDRILERWTGENRPTKLTLLNDLAAAISPGSNWGALKAKQTKRAHPQTGQNTSFIPAINRSAKEFPARLAEVKNTGNGVDLAYLVEEARPLFTMRHAGDPIIGLELSVVEGNGYSEASIYAKLILNRGDAIGIAEAYASDLEPIAAQLVFNAIQNLNSIELYPTLAQNACSALRIVVGPFDCVLSIPEFYGRTPDESHASQGVRVLLDEGDTPSVTDLDVALRLLSAVAPHLGQKQFVEHGSIRFRLSQPLTQVWEPIGFATPDLLDDRPMFWIPDGEYWAHEGDSYLLDHNIWTHSTLGEPLDLALALINIDDPDVYVRVALTPMPKRSQRASQRQENWRGGFHRGFQVLRIREGEPAQKLHLDDQTKERFERGFFGWAIHEGHEVVVDRARTRTEALIPRDLRRASQHLLQVEAIMNGADPTDKELLRRIREGKGSDQAG</sequence>
<comment type="caution">
    <text evidence="1">The sequence shown here is derived from an EMBL/GenBank/DDBJ whole genome shotgun (WGS) entry which is preliminary data.</text>
</comment>
<proteinExistence type="predicted"/>
<organism evidence="1 2">
    <name type="scientific">Ruegeria aquimaris</name>
    <dbReference type="NCBI Taxonomy" id="2984333"/>
    <lineage>
        <taxon>Bacteria</taxon>
        <taxon>Pseudomonadati</taxon>
        <taxon>Pseudomonadota</taxon>
        <taxon>Alphaproteobacteria</taxon>
        <taxon>Rhodobacterales</taxon>
        <taxon>Roseobacteraceae</taxon>
        <taxon>Ruegeria</taxon>
    </lineage>
</organism>
<gene>
    <name evidence="1" type="ORF">OE747_19530</name>
</gene>
<evidence type="ECO:0000313" key="2">
    <source>
        <dbReference type="Proteomes" id="UP001320899"/>
    </source>
</evidence>
<dbReference type="Proteomes" id="UP001320899">
    <property type="component" value="Unassembled WGS sequence"/>
</dbReference>
<evidence type="ECO:0000313" key="1">
    <source>
        <dbReference type="EMBL" id="MCV2890536.1"/>
    </source>
</evidence>
<reference evidence="1 2" key="1">
    <citation type="submission" date="2022-10" db="EMBL/GenBank/DDBJ databases">
        <title>Ruegeria sp. nov., isolated from ocean surface sediments.</title>
        <authorList>
            <person name="He W."/>
            <person name="Xue H.-P."/>
            <person name="Zhang D.-F."/>
        </authorList>
    </citation>
    <scope>NUCLEOTIDE SEQUENCE [LARGE SCALE GENOMIC DNA]</scope>
    <source>
        <strain evidence="1 2">XHP0148</strain>
    </source>
</reference>
<accession>A0ABT3AR35</accession>
<dbReference type="EMBL" id="JAOWLB010000018">
    <property type="protein sequence ID" value="MCV2890536.1"/>
    <property type="molecule type" value="Genomic_DNA"/>
</dbReference>
<name>A0ABT3AR35_9RHOB</name>